<dbReference type="OrthoDB" id="2926506at2"/>
<accession>A0A2T0B1J4</accession>
<dbReference type="Proteomes" id="UP000239706">
    <property type="component" value="Unassembled WGS sequence"/>
</dbReference>
<sequence>MVKFLWDLNIEDIPCGWESIYQEALRDYPDGKVAETISQYGDGEPSVEKHLFNPVKCREILINKFNQLKLEAIELYNKRDVLDFKICCNRLFQIDIFLYSILNEWTNIDDVFANDSFQPDNSLNDIKSYAQNTYFDNSDSQFNNLKFINL</sequence>
<evidence type="ECO:0000313" key="2">
    <source>
        <dbReference type="Proteomes" id="UP000239706"/>
    </source>
</evidence>
<dbReference type="EMBL" id="PVXO01000060">
    <property type="protein sequence ID" value="PRR77658.1"/>
    <property type="molecule type" value="Genomic_DNA"/>
</dbReference>
<comment type="caution">
    <text evidence="1">The sequence shown here is derived from an EMBL/GenBank/DDBJ whole genome shotgun (WGS) entry which is preliminary data.</text>
</comment>
<reference evidence="1 2" key="1">
    <citation type="submission" date="2018-03" db="EMBL/GenBank/DDBJ databases">
        <title>Genome sequence of Clostridium liquoris DSM 100320.</title>
        <authorList>
            <person name="Poehlein A."/>
            <person name="Daniel R."/>
        </authorList>
    </citation>
    <scope>NUCLEOTIDE SEQUENCE [LARGE SCALE GENOMIC DNA]</scope>
    <source>
        <strain evidence="1 2">DSM 100320</strain>
    </source>
</reference>
<name>A0A2T0B1J4_9CLOT</name>
<dbReference type="AlphaFoldDB" id="A0A2T0B1J4"/>
<proteinExistence type="predicted"/>
<evidence type="ECO:0000313" key="1">
    <source>
        <dbReference type="EMBL" id="PRR77658.1"/>
    </source>
</evidence>
<dbReference type="RefSeq" id="WP_106064280.1">
    <property type="nucleotide sequence ID" value="NZ_PVXO01000060.1"/>
</dbReference>
<protein>
    <submittedName>
        <fullName evidence="1">Uncharacterized protein</fullName>
    </submittedName>
</protein>
<gene>
    <name evidence="1" type="ORF">CLLI_22220</name>
</gene>
<organism evidence="1 2">
    <name type="scientific">Clostridium liquoris</name>
    <dbReference type="NCBI Taxonomy" id="1289519"/>
    <lineage>
        <taxon>Bacteria</taxon>
        <taxon>Bacillati</taxon>
        <taxon>Bacillota</taxon>
        <taxon>Clostridia</taxon>
        <taxon>Eubacteriales</taxon>
        <taxon>Clostridiaceae</taxon>
        <taxon>Clostridium</taxon>
    </lineage>
</organism>
<keyword evidence="2" id="KW-1185">Reference proteome</keyword>